<dbReference type="PANTHER" id="PTHR30024:SF47">
    <property type="entry name" value="TAURINE-BINDING PERIPLASMIC PROTEIN"/>
    <property type="match status" value="1"/>
</dbReference>
<dbReference type="Proteomes" id="UP001357223">
    <property type="component" value="Chromosome"/>
</dbReference>
<proteinExistence type="inferred from homology"/>
<dbReference type="EMBL" id="CP137640">
    <property type="protein sequence ID" value="WVX84099.1"/>
    <property type="molecule type" value="Genomic_DNA"/>
</dbReference>
<evidence type="ECO:0000259" key="5">
    <source>
        <dbReference type="Pfam" id="PF09084"/>
    </source>
</evidence>
<organism evidence="6 7">
    <name type="scientific">Niallia oryzisoli</name>
    <dbReference type="NCBI Taxonomy" id="1737571"/>
    <lineage>
        <taxon>Bacteria</taxon>
        <taxon>Bacillati</taxon>
        <taxon>Bacillota</taxon>
        <taxon>Bacilli</taxon>
        <taxon>Bacillales</taxon>
        <taxon>Bacillaceae</taxon>
        <taxon>Niallia</taxon>
    </lineage>
</organism>
<evidence type="ECO:0000256" key="2">
    <source>
        <dbReference type="ARBA" id="ARBA00010742"/>
    </source>
</evidence>
<feature type="domain" description="SsuA/THI5-like" evidence="5">
    <location>
        <begin position="60"/>
        <end position="269"/>
    </location>
</feature>
<dbReference type="PROSITE" id="PS51257">
    <property type="entry name" value="PROKAR_LIPOPROTEIN"/>
    <property type="match status" value="1"/>
</dbReference>
<sequence>MKKVKKLGSFILITALAGSILAGCSNDTKTATKNTSDSKEEDKVLQYSGAAGSVEIAELAEDLGYLEDIKLENTGSTSGGPEDIQLTATKQIDFGNAFTGAVIKSIAEGVKIKSVVNSYGVNEETRGGLFVLEESGIKSAKDLIGKKVGVNTLGAQAEFFLVQYLRDNGLTEKEIEQVQLVVIPTANAEQILRSKQVDAVRLSELSKDRALEKGGILELTNDLEIYGGPFGAGTYSFAEEYIKENPNTVKTFVNGVAKAVEWSKSTPREEVIARLEKIVNERNNNETTNNLKYWKSFGIESTGAVIQPEDFDVWVDYLVKDGQLKEGQVTLEDLYTNEFNSYAK</sequence>
<feature type="signal peptide" evidence="4">
    <location>
        <begin position="1"/>
        <end position="22"/>
    </location>
</feature>
<evidence type="ECO:0000256" key="1">
    <source>
        <dbReference type="ARBA" id="ARBA00004418"/>
    </source>
</evidence>
<dbReference type="SUPFAM" id="SSF53850">
    <property type="entry name" value="Periplasmic binding protein-like II"/>
    <property type="match status" value="1"/>
</dbReference>
<reference evidence="6 7" key="1">
    <citation type="submission" date="2023-10" db="EMBL/GenBank/DDBJ databases">
        <title>Niallia locisalis sp.nov. isolated from a salt pond sample.</title>
        <authorList>
            <person name="Li X.-J."/>
            <person name="Dong L."/>
        </authorList>
    </citation>
    <scope>NUCLEOTIDE SEQUENCE [LARGE SCALE GENOMIC DNA]</scope>
    <source>
        <strain evidence="6 7">DSM 29761</strain>
    </source>
</reference>
<keyword evidence="7" id="KW-1185">Reference proteome</keyword>
<evidence type="ECO:0000256" key="4">
    <source>
        <dbReference type="SAM" id="SignalP"/>
    </source>
</evidence>
<accession>A0ABZ2CJW6</accession>
<comment type="similarity">
    <text evidence="2">Belongs to the bacterial solute-binding protein SsuA/TauA family.</text>
</comment>
<feature type="chain" id="PRO_5045309288" evidence="4">
    <location>
        <begin position="23"/>
        <end position="344"/>
    </location>
</feature>
<protein>
    <submittedName>
        <fullName evidence="6">ABC transporter substrate-binding protein</fullName>
    </submittedName>
</protein>
<gene>
    <name evidence="6" type="ORF">R4Z09_14535</name>
</gene>
<dbReference type="Pfam" id="PF09084">
    <property type="entry name" value="NMT1"/>
    <property type="match status" value="1"/>
</dbReference>
<comment type="subcellular location">
    <subcellularLocation>
        <location evidence="1">Periplasm</location>
    </subcellularLocation>
</comment>
<dbReference type="RefSeq" id="WP_338452971.1">
    <property type="nucleotide sequence ID" value="NZ_CP137640.1"/>
</dbReference>
<evidence type="ECO:0000256" key="3">
    <source>
        <dbReference type="ARBA" id="ARBA00022729"/>
    </source>
</evidence>
<name>A0ABZ2CJW6_9BACI</name>
<evidence type="ECO:0000313" key="7">
    <source>
        <dbReference type="Proteomes" id="UP001357223"/>
    </source>
</evidence>
<evidence type="ECO:0000313" key="6">
    <source>
        <dbReference type="EMBL" id="WVX84099.1"/>
    </source>
</evidence>
<dbReference type="PANTHER" id="PTHR30024">
    <property type="entry name" value="ALIPHATIC SULFONATES-BINDING PROTEIN-RELATED"/>
    <property type="match status" value="1"/>
</dbReference>
<dbReference type="InterPro" id="IPR015168">
    <property type="entry name" value="SsuA/THI5"/>
</dbReference>
<keyword evidence="3 4" id="KW-0732">Signal</keyword>
<dbReference type="Gene3D" id="3.40.190.10">
    <property type="entry name" value="Periplasmic binding protein-like II"/>
    <property type="match status" value="2"/>
</dbReference>